<accession>A0A085MKV9</accession>
<proteinExistence type="predicted"/>
<name>A0A085MKV9_9BILA</name>
<protein>
    <submittedName>
        <fullName evidence="1">Uncharacterized protein</fullName>
    </submittedName>
</protein>
<evidence type="ECO:0000313" key="2">
    <source>
        <dbReference type="Proteomes" id="UP000030764"/>
    </source>
</evidence>
<gene>
    <name evidence="1" type="ORF">M513_01088</name>
</gene>
<evidence type="ECO:0000313" key="1">
    <source>
        <dbReference type="EMBL" id="KFD57855.1"/>
    </source>
</evidence>
<dbReference type="AlphaFoldDB" id="A0A085MKV9"/>
<reference evidence="1 2" key="1">
    <citation type="journal article" date="2014" name="Nat. Genet.">
        <title>Genome and transcriptome of the porcine whipworm Trichuris suis.</title>
        <authorList>
            <person name="Jex A.R."/>
            <person name="Nejsum P."/>
            <person name="Schwarz E.M."/>
            <person name="Hu L."/>
            <person name="Young N.D."/>
            <person name="Hall R.S."/>
            <person name="Korhonen P.K."/>
            <person name="Liao S."/>
            <person name="Thamsborg S."/>
            <person name="Xia J."/>
            <person name="Xu P."/>
            <person name="Wang S."/>
            <person name="Scheerlinck J.P."/>
            <person name="Hofmann A."/>
            <person name="Sternberg P.W."/>
            <person name="Wang J."/>
            <person name="Gasser R.B."/>
        </authorList>
    </citation>
    <scope>NUCLEOTIDE SEQUENCE [LARGE SCALE GENOMIC DNA]</scope>
    <source>
        <strain evidence="1">DCEP-RM93M</strain>
    </source>
</reference>
<dbReference type="Proteomes" id="UP000030764">
    <property type="component" value="Unassembled WGS sequence"/>
</dbReference>
<organism evidence="1 2">
    <name type="scientific">Trichuris suis</name>
    <name type="common">pig whipworm</name>
    <dbReference type="NCBI Taxonomy" id="68888"/>
    <lineage>
        <taxon>Eukaryota</taxon>
        <taxon>Metazoa</taxon>
        <taxon>Ecdysozoa</taxon>
        <taxon>Nematoda</taxon>
        <taxon>Enoplea</taxon>
        <taxon>Dorylaimia</taxon>
        <taxon>Trichinellida</taxon>
        <taxon>Trichuridae</taxon>
        <taxon>Trichuris</taxon>
    </lineage>
</organism>
<sequence length="60" mass="6683">MNWVWSWSDYIYQGLCVCGQSNVYAFGEADPNVVQMGLAHGGDLVGSKLFAVRKFTSIHK</sequence>
<keyword evidence="2" id="KW-1185">Reference proteome</keyword>
<dbReference type="EMBL" id="KL363186">
    <property type="protein sequence ID" value="KFD57855.1"/>
    <property type="molecule type" value="Genomic_DNA"/>
</dbReference>